<sequence length="496" mass="53072">MSVSAAIPLEQLEASLNAFEAASLKPSSFPVPNPTRSFWIDSPGANPLAAEGSDGPFTGDADICIVGSGITGVSAAYHLALAAERGDLPRADNSRPLRVVILEARDFCSGATGRNGGHLTPAVFLDFCGYVSKYGTEQAVRSFELENHTASEIVKLISDEGWTDAVDLVENGHTTLLFTSSELAGVKTDFNAAKAAGMNLAEVNWLSKKEAHRKFGASYPAVEFGGFNLWPLKFVTHLYRLAKSKGHKHGLELNVHTRTPATSISRSSSSTSSSRRWAITTPRGVLTCSHIIHATNAYASHLLPSFAGPAGIVPTRGQVIALRATVPTSELGSKCSWDANEGFEYWFPRPTSAEGEEKPLVILGGGREVEVPDYGYNKIDDSVVHRGVGVALRKFLPAAFPGKFTEGGEPEMEWTGIMGFTKSRDPFVGPVIEKSNPDAQNLFEGQYISAGYSGHGMPRAFSCAAIVASMVASDISGRGWEVPAWFPEAFLTSSSR</sequence>
<organism evidence="2 3">
    <name type="scientific">Mycena albidolilacea</name>
    <dbReference type="NCBI Taxonomy" id="1033008"/>
    <lineage>
        <taxon>Eukaryota</taxon>
        <taxon>Fungi</taxon>
        <taxon>Dikarya</taxon>
        <taxon>Basidiomycota</taxon>
        <taxon>Agaricomycotina</taxon>
        <taxon>Agaricomycetes</taxon>
        <taxon>Agaricomycetidae</taxon>
        <taxon>Agaricales</taxon>
        <taxon>Marasmiineae</taxon>
        <taxon>Mycenaceae</taxon>
        <taxon>Mycena</taxon>
    </lineage>
</organism>
<name>A0AAD7ED65_9AGAR</name>
<gene>
    <name evidence="2" type="ORF">DFH08DRAFT_927014</name>
</gene>
<dbReference type="GO" id="GO:0005737">
    <property type="term" value="C:cytoplasm"/>
    <property type="evidence" value="ECO:0007669"/>
    <property type="project" value="TreeGrafter"/>
</dbReference>
<dbReference type="Pfam" id="PF01266">
    <property type="entry name" value="DAO"/>
    <property type="match status" value="1"/>
</dbReference>
<dbReference type="PANTHER" id="PTHR13847:SF260">
    <property type="entry name" value="FAD DEPENDENT OXIDOREDUCTASE DOMAIN-CONTAINING PROTEIN"/>
    <property type="match status" value="1"/>
</dbReference>
<dbReference type="InterPro" id="IPR036188">
    <property type="entry name" value="FAD/NAD-bd_sf"/>
</dbReference>
<protein>
    <submittedName>
        <fullName evidence="2">FAD dependent oxidoreductase</fullName>
    </submittedName>
</protein>
<feature type="domain" description="FAD dependent oxidoreductase" evidence="1">
    <location>
        <begin position="62"/>
        <end position="469"/>
    </location>
</feature>
<dbReference type="SUPFAM" id="SSF51905">
    <property type="entry name" value="FAD/NAD(P)-binding domain"/>
    <property type="match status" value="1"/>
</dbReference>
<dbReference type="AlphaFoldDB" id="A0AAD7ED65"/>
<evidence type="ECO:0000313" key="2">
    <source>
        <dbReference type="EMBL" id="KAJ7314458.1"/>
    </source>
</evidence>
<dbReference type="Gene3D" id="3.30.9.10">
    <property type="entry name" value="D-Amino Acid Oxidase, subunit A, domain 2"/>
    <property type="match status" value="1"/>
</dbReference>
<reference evidence="2" key="1">
    <citation type="submission" date="2023-03" db="EMBL/GenBank/DDBJ databases">
        <title>Massive genome expansion in bonnet fungi (Mycena s.s.) driven by repeated elements and novel gene families across ecological guilds.</title>
        <authorList>
            <consortium name="Lawrence Berkeley National Laboratory"/>
            <person name="Harder C.B."/>
            <person name="Miyauchi S."/>
            <person name="Viragh M."/>
            <person name="Kuo A."/>
            <person name="Thoen E."/>
            <person name="Andreopoulos B."/>
            <person name="Lu D."/>
            <person name="Skrede I."/>
            <person name="Drula E."/>
            <person name="Henrissat B."/>
            <person name="Morin E."/>
            <person name="Kohler A."/>
            <person name="Barry K."/>
            <person name="LaButti K."/>
            <person name="Morin E."/>
            <person name="Salamov A."/>
            <person name="Lipzen A."/>
            <person name="Mereny Z."/>
            <person name="Hegedus B."/>
            <person name="Baldrian P."/>
            <person name="Stursova M."/>
            <person name="Weitz H."/>
            <person name="Taylor A."/>
            <person name="Grigoriev I.V."/>
            <person name="Nagy L.G."/>
            <person name="Martin F."/>
            <person name="Kauserud H."/>
        </authorList>
    </citation>
    <scope>NUCLEOTIDE SEQUENCE</scope>
    <source>
        <strain evidence="2">CBHHK002</strain>
    </source>
</reference>
<proteinExistence type="predicted"/>
<accession>A0AAD7ED65</accession>
<dbReference type="InterPro" id="IPR006076">
    <property type="entry name" value="FAD-dep_OxRdtase"/>
</dbReference>
<evidence type="ECO:0000313" key="3">
    <source>
        <dbReference type="Proteomes" id="UP001218218"/>
    </source>
</evidence>
<dbReference type="PANTHER" id="PTHR13847">
    <property type="entry name" value="SARCOSINE DEHYDROGENASE-RELATED"/>
    <property type="match status" value="1"/>
</dbReference>
<dbReference type="Proteomes" id="UP001218218">
    <property type="component" value="Unassembled WGS sequence"/>
</dbReference>
<comment type="caution">
    <text evidence="2">The sequence shown here is derived from an EMBL/GenBank/DDBJ whole genome shotgun (WGS) entry which is preliminary data.</text>
</comment>
<keyword evidence="3" id="KW-1185">Reference proteome</keyword>
<dbReference type="Gene3D" id="3.50.50.60">
    <property type="entry name" value="FAD/NAD(P)-binding domain"/>
    <property type="match status" value="1"/>
</dbReference>
<dbReference type="EMBL" id="JARIHO010000067">
    <property type="protein sequence ID" value="KAJ7314458.1"/>
    <property type="molecule type" value="Genomic_DNA"/>
</dbReference>
<evidence type="ECO:0000259" key="1">
    <source>
        <dbReference type="Pfam" id="PF01266"/>
    </source>
</evidence>